<reference evidence="4" key="1">
    <citation type="submission" date="2022-08" db="EMBL/GenBank/DDBJ databases">
        <title>Draft genome sequencing of Roseisolibacter agri AW1220.</title>
        <authorList>
            <person name="Tobiishi Y."/>
            <person name="Tonouchi A."/>
        </authorList>
    </citation>
    <scope>NUCLEOTIDE SEQUENCE</scope>
    <source>
        <strain evidence="4">AW1220</strain>
    </source>
</reference>
<protein>
    <recommendedName>
        <fullName evidence="3">Response regulatory domain-containing protein</fullName>
    </recommendedName>
</protein>
<comment type="caution">
    <text evidence="4">The sequence shown here is derived from an EMBL/GenBank/DDBJ whole genome shotgun (WGS) entry which is preliminary data.</text>
</comment>
<gene>
    <name evidence="4" type="ORF">rosag_48690</name>
</gene>
<dbReference type="EMBL" id="BRXS01000009">
    <property type="protein sequence ID" value="GLC28356.1"/>
    <property type="molecule type" value="Genomic_DNA"/>
</dbReference>
<dbReference type="AlphaFoldDB" id="A0AA37QGA1"/>
<evidence type="ECO:0000259" key="3">
    <source>
        <dbReference type="PROSITE" id="PS50110"/>
    </source>
</evidence>
<sequence>MRQVLIVEDEQCIRDVLAELFDVAGSAVDTAGTLDEAKAALARHAYDLIVTDIRLGGKRDGGLQVMAASGLLSPDAAVIVLTAFPDADNRHASLRLGATHFLEKPVDLSTIAGLAASAGVASALVPATTLPSARPEAPTLH</sequence>
<proteinExistence type="predicted"/>
<dbReference type="Proteomes" id="UP001161325">
    <property type="component" value="Unassembled WGS sequence"/>
</dbReference>
<dbReference type="PANTHER" id="PTHR44591">
    <property type="entry name" value="STRESS RESPONSE REGULATOR PROTEIN 1"/>
    <property type="match status" value="1"/>
</dbReference>
<dbReference type="SUPFAM" id="SSF52172">
    <property type="entry name" value="CheY-like"/>
    <property type="match status" value="1"/>
</dbReference>
<keyword evidence="5" id="KW-1185">Reference proteome</keyword>
<dbReference type="CDD" id="cd00156">
    <property type="entry name" value="REC"/>
    <property type="match status" value="1"/>
</dbReference>
<dbReference type="SMART" id="SM00448">
    <property type="entry name" value="REC"/>
    <property type="match status" value="1"/>
</dbReference>
<dbReference type="PANTHER" id="PTHR44591:SF25">
    <property type="entry name" value="CHEMOTAXIS TWO-COMPONENT RESPONSE REGULATOR"/>
    <property type="match status" value="1"/>
</dbReference>
<accession>A0AA37QGA1</accession>
<dbReference type="InterPro" id="IPR001789">
    <property type="entry name" value="Sig_transdc_resp-reg_receiver"/>
</dbReference>
<dbReference type="InterPro" id="IPR011006">
    <property type="entry name" value="CheY-like_superfamily"/>
</dbReference>
<evidence type="ECO:0000256" key="2">
    <source>
        <dbReference type="PROSITE-ProRule" id="PRU00169"/>
    </source>
</evidence>
<dbReference type="Gene3D" id="3.40.50.2300">
    <property type="match status" value="1"/>
</dbReference>
<dbReference type="GO" id="GO:0000160">
    <property type="term" value="P:phosphorelay signal transduction system"/>
    <property type="evidence" value="ECO:0007669"/>
    <property type="project" value="InterPro"/>
</dbReference>
<keyword evidence="1 2" id="KW-0597">Phosphoprotein</keyword>
<name>A0AA37QGA1_9BACT</name>
<evidence type="ECO:0000313" key="5">
    <source>
        <dbReference type="Proteomes" id="UP001161325"/>
    </source>
</evidence>
<dbReference type="RefSeq" id="WP_284352753.1">
    <property type="nucleotide sequence ID" value="NZ_BRXS01000009.1"/>
</dbReference>
<dbReference type="Pfam" id="PF00072">
    <property type="entry name" value="Response_reg"/>
    <property type="match status" value="1"/>
</dbReference>
<dbReference type="PROSITE" id="PS50110">
    <property type="entry name" value="RESPONSE_REGULATORY"/>
    <property type="match status" value="1"/>
</dbReference>
<dbReference type="InterPro" id="IPR050595">
    <property type="entry name" value="Bact_response_regulator"/>
</dbReference>
<evidence type="ECO:0000256" key="1">
    <source>
        <dbReference type="ARBA" id="ARBA00022553"/>
    </source>
</evidence>
<feature type="modified residue" description="4-aspartylphosphate" evidence="2">
    <location>
        <position position="52"/>
    </location>
</feature>
<feature type="domain" description="Response regulatory" evidence="3">
    <location>
        <begin position="3"/>
        <end position="119"/>
    </location>
</feature>
<evidence type="ECO:0000313" key="4">
    <source>
        <dbReference type="EMBL" id="GLC28356.1"/>
    </source>
</evidence>
<organism evidence="4 5">
    <name type="scientific">Roseisolibacter agri</name>
    <dbReference type="NCBI Taxonomy" id="2014610"/>
    <lineage>
        <taxon>Bacteria</taxon>
        <taxon>Pseudomonadati</taxon>
        <taxon>Gemmatimonadota</taxon>
        <taxon>Gemmatimonadia</taxon>
        <taxon>Gemmatimonadales</taxon>
        <taxon>Gemmatimonadaceae</taxon>
        <taxon>Roseisolibacter</taxon>
    </lineage>
</organism>